<evidence type="ECO:0000313" key="4">
    <source>
        <dbReference type="EMBL" id="QSG05494.1"/>
    </source>
</evidence>
<dbReference type="Pfam" id="PF07790">
    <property type="entry name" value="Pilin_N"/>
    <property type="match status" value="1"/>
</dbReference>
<dbReference type="InterPro" id="IPR013783">
    <property type="entry name" value="Ig-like_fold"/>
</dbReference>
<dbReference type="EMBL" id="CP064787">
    <property type="protein sequence ID" value="QSG05494.1"/>
    <property type="molecule type" value="Genomic_DNA"/>
</dbReference>
<evidence type="ECO:0000256" key="2">
    <source>
        <dbReference type="SAM" id="Phobius"/>
    </source>
</evidence>
<keyword evidence="4" id="KW-0282">Flagellum</keyword>
<keyword evidence="4" id="KW-0969">Cilium</keyword>
<feature type="transmembrane region" description="Helical" evidence="2">
    <location>
        <begin position="16"/>
        <end position="38"/>
    </location>
</feature>
<feature type="compositionally biased region" description="Polar residues" evidence="1">
    <location>
        <begin position="170"/>
        <end position="184"/>
    </location>
</feature>
<dbReference type="CDD" id="cd00146">
    <property type="entry name" value="PKD"/>
    <property type="match status" value="1"/>
</dbReference>
<feature type="region of interest" description="Disordered" evidence="1">
    <location>
        <begin position="170"/>
        <end position="189"/>
    </location>
</feature>
<dbReference type="Proteomes" id="UP000663525">
    <property type="component" value="Chromosome"/>
</dbReference>
<dbReference type="PROSITE" id="PS50093">
    <property type="entry name" value="PKD"/>
    <property type="match status" value="1"/>
</dbReference>
<dbReference type="Pfam" id="PF18911">
    <property type="entry name" value="PKD_4"/>
    <property type="match status" value="1"/>
</dbReference>
<reference evidence="4" key="1">
    <citation type="submission" date="2020-11" db="EMBL/GenBank/DDBJ databases">
        <title>Carbohydrate-dependent, anaerobic sulfur respiration: A novel catabolism in halophilic archaea.</title>
        <authorList>
            <person name="Sorokin D.Y."/>
            <person name="Messina E."/>
            <person name="Smedile F."/>
            <person name="La Cono V."/>
            <person name="Hallsworth J.E."/>
            <person name="Yakimov M.M."/>
        </authorList>
    </citation>
    <scope>NUCLEOTIDE SEQUENCE</scope>
    <source>
        <strain evidence="4">HSR12-1</strain>
    </source>
</reference>
<name>A0A897MYF6_9EURY</name>
<dbReference type="Pfam" id="PF24893">
    <property type="entry name" value="DUF7743"/>
    <property type="match status" value="1"/>
</dbReference>
<dbReference type="InterPro" id="IPR012859">
    <property type="entry name" value="Pilin_N_archaeal"/>
</dbReference>
<dbReference type="RefSeq" id="WP_229115325.1">
    <property type="nucleotide sequence ID" value="NZ_CP064787.1"/>
</dbReference>
<proteinExistence type="predicted"/>
<protein>
    <submittedName>
        <fullName evidence="4">Pilin/Flagellin, FlaG/FlaF family</fullName>
    </submittedName>
</protein>
<sequence length="556" mass="58400">MIDGGNSRCLRAQSEVVGVALLVGVFALLALLVGTVVIGNVTDQASNEPLAEINASASAKNLTLTHGGGDGFEETAITVILRQNGDETRYGLESFTENRGSDTARFSAGERWARNHTLEAGLARVLVVHRPSNSVVYDERIVVPTAPNTPPKAQFDYTPADPDPTENITVDATSSSDPDGNITSYRWDFSDGTTASGPSTNHSYSEEGVYTVSLTVTDDRGAATTVSEQVTVDSTPPSIANATLRDGDDDRNVTSGDSVTISANVSDTLTGVDSVTANASSLDAGTVTLTDGDGDGTYTETTTVGPSPTEGEQSVTIEAVDGADNSNTTATDQLTVDTTEPSVTDATLTDDDGDGVVTSRDSVTISAHVLDSISGVDNVTANASAFDAGSLIELTDDNGNGTYTATVAVGNSPTEGNQSVRINVVDNAGNQNNTTTNPLTVDTTAPQIETFDVTDTGRERFGMYWDEQYDIKWSVSDSRHQSTTVYVNRSGIEQETYSTASGSQSYSLPFAFLFGAEDTRYEIKVVAVDEAGNRACRVVTDESDGLGPDESQYSDC</sequence>
<dbReference type="InterPro" id="IPR035986">
    <property type="entry name" value="PKD_dom_sf"/>
</dbReference>
<evidence type="ECO:0000313" key="5">
    <source>
        <dbReference type="Proteomes" id="UP000663525"/>
    </source>
</evidence>
<dbReference type="SUPFAM" id="SSF49299">
    <property type="entry name" value="PKD domain"/>
    <property type="match status" value="1"/>
</dbReference>
<dbReference type="InterPro" id="IPR056645">
    <property type="entry name" value="DUF7743"/>
</dbReference>
<feature type="region of interest" description="Disordered" evidence="1">
    <location>
        <begin position="286"/>
        <end position="312"/>
    </location>
</feature>
<keyword evidence="2" id="KW-0472">Membrane</keyword>
<dbReference type="Gene3D" id="2.60.40.10">
    <property type="entry name" value="Immunoglobulins"/>
    <property type="match status" value="1"/>
</dbReference>
<accession>A0A897MYF6</accession>
<dbReference type="InterPro" id="IPR000601">
    <property type="entry name" value="PKD_dom"/>
</dbReference>
<dbReference type="AlphaFoldDB" id="A0A897MYF6"/>
<keyword evidence="2" id="KW-1133">Transmembrane helix</keyword>
<dbReference type="GeneID" id="68854762"/>
<dbReference type="InterPro" id="IPR022409">
    <property type="entry name" value="PKD/Chitinase_dom"/>
</dbReference>
<feature type="domain" description="PKD" evidence="3">
    <location>
        <begin position="151"/>
        <end position="232"/>
    </location>
</feature>
<keyword evidence="2" id="KW-0812">Transmembrane</keyword>
<gene>
    <name evidence="4" type="ORF">HSR121_1147</name>
</gene>
<organism evidence="4 5">
    <name type="scientific">Halapricum desulfuricans</name>
    <dbReference type="NCBI Taxonomy" id="2841257"/>
    <lineage>
        <taxon>Archaea</taxon>
        <taxon>Methanobacteriati</taxon>
        <taxon>Methanobacteriota</taxon>
        <taxon>Stenosarchaea group</taxon>
        <taxon>Halobacteria</taxon>
        <taxon>Halobacteriales</taxon>
        <taxon>Haloarculaceae</taxon>
        <taxon>Halapricum</taxon>
    </lineage>
</organism>
<evidence type="ECO:0000256" key="1">
    <source>
        <dbReference type="SAM" id="MobiDB-lite"/>
    </source>
</evidence>
<dbReference type="SMART" id="SM00089">
    <property type="entry name" value="PKD"/>
    <property type="match status" value="1"/>
</dbReference>
<evidence type="ECO:0000259" key="3">
    <source>
        <dbReference type="PROSITE" id="PS50093"/>
    </source>
</evidence>
<keyword evidence="4" id="KW-0966">Cell projection</keyword>